<comment type="caution">
    <text evidence="7">The sequence shown here is derived from an EMBL/GenBank/DDBJ whole genome shotgun (WGS) entry which is preliminary data.</text>
</comment>
<dbReference type="Gene3D" id="3.20.20.70">
    <property type="entry name" value="Aldolase class I"/>
    <property type="match status" value="1"/>
</dbReference>
<dbReference type="Pfam" id="PF04055">
    <property type="entry name" value="Radical_SAM"/>
    <property type="match status" value="1"/>
</dbReference>
<keyword evidence="3" id="KW-0479">Metal-binding</keyword>
<evidence type="ECO:0000256" key="5">
    <source>
        <dbReference type="ARBA" id="ARBA00023014"/>
    </source>
</evidence>
<dbReference type="InterPro" id="IPR058240">
    <property type="entry name" value="rSAM_sf"/>
</dbReference>
<dbReference type="AlphaFoldDB" id="A0A0A0IA27"/>
<dbReference type="InterPro" id="IPR007197">
    <property type="entry name" value="rSAM"/>
</dbReference>
<sequence>MITSILRILLTRSFKPLRFKNDVVGETELSMKEFGVYVHIPFCKTLCPFCPYNKVKYDKKLAFKYKKALINEINLAGKKHGKKNITSIYFGGGTPALMLESLGEIVETIKQNFKVKCNVGIELHPTDINEDMLRKLKDIGFNMISVGIQSFNKKCLDNLEREYIDGASKVKLVKEAGFKVVDVDLIFGIKDQDEEQIKNDFYTAFNMGATQVSTYPFIDFSYANNKNKPLNRKKKKKFLDCINKISSDIDCDRTSVWTFGKNNIDKYSSITRDKYIGFGPSAATLTSREFKINTFSVEEYIKCTNSGKKATALTMKFSKRTRALYWLFWNAYTLKLSNKKFYELFNVNLEEFFKLELKIGEMFKLIKKVPEGYILTKRGAYIYHLMEQKYTHEYIDKTWRITRNNPWPKEIILK</sequence>
<gene>
    <name evidence="7" type="ORF">Z968_00770</name>
</gene>
<reference evidence="7 8" key="1">
    <citation type="submission" date="2014-01" db="EMBL/GenBank/DDBJ databases">
        <title>Plasmidome dynamics in the species complex Clostridium novyi sensu lato converts strains of independent lineages into distinctly different pathogens.</title>
        <authorList>
            <person name="Skarin H."/>
            <person name="Segerman B."/>
        </authorList>
    </citation>
    <scope>NUCLEOTIDE SEQUENCE [LARGE SCALE GENOMIC DNA]</scope>
    <source>
        <strain evidence="7 8">4552</strain>
    </source>
</reference>
<dbReference type="GO" id="GO:0006779">
    <property type="term" value="P:porphyrin-containing compound biosynthetic process"/>
    <property type="evidence" value="ECO:0007669"/>
    <property type="project" value="TreeGrafter"/>
</dbReference>
<proteinExistence type="predicted"/>
<dbReference type="SUPFAM" id="SSF102114">
    <property type="entry name" value="Radical SAM enzymes"/>
    <property type="match status" value="1"/>
</dbReference>
<dbReference type="InterPro" id="IPR013785">
    <property type="entry name" value="Aldolase_TIM"/>
</dbReference>
<dbReference type="SMART" id="SM00729">
    <property type="entry name" value="Elp3"/>
    <property type="match status" value="1"/>
</dbReference>
<dbReference type="RefSeq" id="WP_039252000.1">
    <property type="nucleotide sequence ID" value="NZ_JENJ01000002.1"/>
</dbReference>
<evidence type="ECO:0000256" key="3">
    <source>
        <dbReference type="ARBA" id="ARBA00022723"/>
    </source>
</evidence>
<keyword evidence="4" id="KW-0408">Iron</keyword>
<evidence type="ECO:0000313" key="8">
    <source>
        <dbReference type="Proteomes" id="UP000030012"/>
    </source>
</evidence>
<evidence type="ECO:0000313" key="7">
    <source>
        <dbReference type="EMBL" id="KGM98299.1"/>
    </source>
</evidence>
<dbReference type="PANTHER" id="PTHR13932:SF5">
    <property type="entry name" value="RADICAL S-ADENOSYL METHIONINE DOMAIN-CONTAINING PROTEIN 1, MITOCHONDRIAL"/>
    <property type="match status" value="1"/>
</dbReference>
<dbReference type="PROSITE" id="PS51918">
    <property type="entry name" value="RADICAL_SAM"/>
    <property type="match status" value="1"/>
</dbReference>
<evidence type="ECO:0000256" key="2">
    <source>
        <dbReference type="ARBA" id="ARBA00022691"/>
    </source>
</evidence>
<evidence type="ECO:0000259" key="6">
    <source>
        <dbReference type="PROSITE" id="PS51918"/>
    </source>
</evidence>
<dbReference type="SFLD" id="SFLDG01065">
    <property type="entry name" value="anaerobic_coproporphyrinogen-I"/>
    <property type="match status" value="1"/>
</dbReference>
<name>A0A0A0IA27_CLONO</name>
<dbReference type="GO" id="GO:0051539">
    <property type="term" value="F:4 iron, 4 sulfur cluster binding"/>
    <property type="evidence" value="ECO:0007669"/>
    <property type="project" value="TreeGrafter"/>
</dbReference>
<dbReference type="PANTHER" id="PTHR13932">
    <property type="entry name" value="COPROPORPHYRINIGEN III OXIDASE"/>
    <property type="match status" value="1"/>
</dbReference>
<evidence type="ECO:0000256" key="1">
    <source>
        <dbReference type="ARBA" id="ARBA00017228"/>
    </source>
</evidence>
<dbReference type="SFLD" id="SFLDS00029">
    <property type="entry name" value="Radical_SAM"/>
    <property type="match status" value="1"/>
</dbReference>
<dbReference type="OrthoDB" id="9808022at2"/>
<dbReference type="Proteomes" id="UP000030012">
    <property type="component" value="Unassembled WGS sequence"/>
</dbReference>
<dbReference type="GO" id="GO:0003824">
    <property type="term" value="F:catalytic activity"/>
    <property type="evidence" value="ECO:0007669"/>
    <property type="project" value="InterPro"/>
</dbReference>
<keyword evidence="2" id="KW-0949">S-adenosyl-L-methionine</keyword>
<dbReference type="GO" id="GO:0005737">
    <property type="term" value="C:cytoplasm"/>
    <property type="evidence" value="ECO:0007669"/>
    <property type="project" value="TreeGrafter"/>
</dbReference>
<dbReference type="CDD" id="cd01335">
    <property type="entry name" value="Radical_SAM"/>
    <property type="match status" value="1"/>
</dbReference>
<protein>
    <recommendedName>
        <fullName evidence="1">Heme chaperone HemW</fullName>
    </recommendedName>
</protein>
<accession>A0A0A0IA27</accession>
<keyword evidence="5" id="KW-0411">Iron-sulfur</keyword>
<feature type="domain" description="Radical SAM core" evidence="6">
    <location>
        <begin position="28"/>
        <end position="252"/>
    </location>
</feature>
<evidence type="ECO:0000256" key="4">
    <source>
        <dbReference type="ARBA" id="ARBA00023004"/>
    </source>
</evidence>
<dbReference type="GO" id="GO:0046872">
    <property type="term" value="F:metal ion binding"/>
    <property type="evidence" value="ECO:0007669"/>
    <property type="project" value="UniProtKB-KW"/>
</dbReference>
<dbReference type="InterPro" id="IPR006638">
    <property type="entry name" value="Elp3/MiaA/NifB-like_rSAM"/>
</dbReference>
<dbReference type="InterPro" id="IPR034505">
    <property type="entry name" value="Coproporphyrinogen-III_oxidase"/>
</dbReference>
<dbReference type="EMBL" id="JENJ01000002">
    <property type="protein sequence ID" value="KGM98299.1"/>
    <property type="molecule type" value="Genomic_DNA"/>
</dbReference>
<organism evidence="7 8">
    <name type="scientific">Clostridium novyi A str. 4552</name>
    <dbReference type="NCBI Taxonomy" id="1444289"/>
    <lineage>
        <taxon>Bacteria</taxon>
        <taxon>Bacillati</taxon>
        <taxon>Bacillota</taxon>
        <taxon>Clostridia</taxon>
        <taxon>Eubacteriales</taxon>
        <taxon>Clostridiaceae</taxon>
        <taxon>Clostridium</taxon>
    </lineage>
</organism>